<dbReference type="GO" id="GO:0003887">
    <property type="term" value="F:DNA-directed DNA polymerase activity"/>
    <property type="evidence" value="ECO:0007669"/>
    <property type="project" value="InterPro"/>
</dbReference>
<keyword evidence="1" id="KW-0540">Nuclease</keyword>
<dbReference type="Gene3D" id="3.30.420.10">
    <property type="entry name" value="Ribonuclease H-like superfamily/Ribonuclease H"/>
    <property type="match status" value="1"/>
</dbReference>
<dbReference type="Pfam" id="PF00929">
    <property type="entry name" value="RNase_T"/>
    <property type="match status" value="1"/>
</dbReference>
<dbReference type="NCBIfam" id="TIGR00573">
    <property type="entry name" value="dnaq"/>
    <property type="match status" value="1"/>
</dbReference>
<evidence type="ECO:0000256" key="3">
    <source>
        <dbReference type="ARBA" id="ARBA00022839"/>
    </source>
</evidence>
<sequence length="204" mass="23166">MDDRHIDAAELLRRKSRQQYWASTRRTVPSKKYNSSVKKAKDYVVLDFETTGLRPGADQIIQVGAVKYRQHEQVAVMNQLVNPLRAISSRITSLTGISNEMVRNEPIIDNVIVQLIDFIGDYPIVAHNASFDMGFLYALDGRVEVPIFTVIDTLKLARKVINNTPNHKLTTLARYLRIEHNAHDAVGDCLVTAKIYQYCLTHSI</sequence>
<feature type="domain" description="Exonuclease" evidence="4">
    <location>
        <begin position="42"/>
        <end position="203"/>
    </location>
</feature>
<dbReference type="Proteomes" id="UP001152173">
    <property type="component" value="Unassembled WGS sequence"/>
</dbReference>
<dbReference type="SUPFAM" id="SSF53098">
    <property type="entry name" value="Ribonuclease H-like"/>
    <property type="match status" value="1"/>
</dbReference>
<dbReference type="InterPro" id="IPR013520">
    <property type="entry name" value="Ribonucl_H"/>
</dbReference>
<dbReference type="GO" id="GO:0045004">
    <property type="term" value="P:DNA replication proofreading"/>
    <property type="evidence" value="ECO:0007669"/>
    <property type="project" value="TreeGrafter"/>
</dbReference>
<reference evidence="5" key="1">
    <citation type="submission" date="2022-05" db="EMBL/GenBank/DDBJ databases">
        <authorList>
            <person name="Colautti A."/>
            <person name="Iacumin L."/>
        </authorList>
    </citation>
    <scope>NUCLEOTIDE SEQUENCE</scope>
    <source>
        <strain evidence="5">SK 55</strain>
    </source>
</reference>
<dbReference type="RefSeq" id="WP_269925760.1">
    <property type="nucleotide sequence ID" value="NZ_JAMKBJ010000003.1"/>
</dbReference>
<keyword evidence="3 5" id="KW-0269">Exonuclease</keyword>
<dbReference type="EMBL" id="JAMKBJ010000003">
    <property type="protein sequence ID" value="MCZ8536665.1"/>
    <property type="molecule type" value="Genomic_DNA"/>
</dbReference>
<dbReference type="FunFam" id="3.30.420.10:FF:000045">
    <property type="entry name" value="3'-5' exonuclease DinG"/>
    <property type="match status" value="1"/>
</dbReference>
<proteinExistence type="predicted"/>
<gene>
    <name evidence="5" type="ORF">M9R32_05640</name>
</gene>
<dbReference type="InterPro" id="IPR006054">
    <property type="entry name" value="DnaQ"/>
</dbReference>
<dbReference type="GO" id="GO:0008408">
    <property type="term" value="F:3'-5' exonuclease activity"/>
    <property type="evidence" value="ECO:0007669"/>
    <property type="project" value="TreeGrafter"/>
</dbReference>
<dbReference type="SMART" id="SM00479">
    <property type="entry name" value="EXOIII"/>
    <property type="match status" value="1"/>
</dbReference>
<dbReference type="InterPro" id="IPR036397">
    <property type="entry name" value="RNaseH_sf"/>
</dbReference>
<evidence type="ECO:0000256" key="1">
    <source>
        <dbReference type="ARBA" id="ARBA00022722"/>
    </source>
</evidence>
<comment type="caution">
    <text evidence="5">The sequence shown here is derived from an EMBL/GenBank/DDBJ whole genome shotgun (WGS) entry which is preliminary data.</text>
</comment>
<accession>A0A9X3LFV9</accession>
<protein>
    <submittedName>
        <fullName evidence="5">Exonuclease domain-containing protein</fullName>
    </submittedName>
</protein>
<organism evidence="5 6">
    <name type="scientific">Paenisporosarcina quisquiliarum</name>
    <dbReference type="NCBI Taxonomy" id="365346"/>
    <lineage>
        <taxon>Bacteria</taxon>
        <taxon>Bacillati</taxon>
        <taxon>Bacillota</taxon>
        <taxon>Bacilli</taxon>
        <taxon>Bacillales</taxon>
        <taxon>Caryophanaceae</taxon>
        <taxon>Paenisporosarcina</taxon>
    </lineage>
</organism>
<evidence type="ECO:0000313" key="6">
    <source>
        <dbReference type="Proteomes" id="UP001152173"/>
    </source>
</evidence>
<evidence type="ECO:0000256" key="2">
    <source>
        <dbReference type="ARBA" id="ARBA00022801"/>
    </source>
</evidence>
<evidence type="ECO:0000313" key="5">
    <source>
        <dbReference type="EMBL" id="MCZ8536665.1"/>
    </source>
</evidence>
<dbReference type="PANTHER" id="PTHR30231:SF41">
    <property type="entry name" value="DNA POLYMERASE III SUBUNIT EPSILON"/>
    <property type="match status" value="1"/>
</dbReference>
<keyword evidence="6" id="KW-1185">Reference proteome</keyword>
<dbReference type="GO" id="GO:0005829">
    <property type="term" value="C:cytosol"/>
    <property type="evidence" value="ECO:0007669"/>
    <property type="project" value="TreeGrafter"/>
</dbReference>
<dbReference type="GO" id="GO:0003677">
    <property type="term" value="F:DNA binding"/>
    <property type="evidence" value="ECO:0007669"/>
    <property type="project" value="InterPro"/>
</dbReference>
<name>A0A9X3LFV9_9BACL</name>
<dbReference type="AlphaFoldDB" id="A0A9X3LFV9"/>
<dbReference type="CDD" id="cd06127">
    <property type="entry name" value="DEDDh"/>
    <property type="match status" value="1"/>
</dbReference>
<evidence type="ECO:0000259" key="4">
    <source>
        <dbReference type="SMART" id="SM00479"/>
    </source>
</evidence>
<keyword evidence="2" id="KW-0378">Hydrolase</keyword>
<dbReference type="InterPro" id="IPR012337">
    <property type="entry name" value="RNaseH-like_sf"/>
</dbReference>
<dbReference type="PANTHER" id="PTHR30231">
    <property type="entry name" value="DNA POLYMERASE III SUBUNIT EPSILON"/>
    <property type="match status" value="1"/>
</dbReference>